<dbReference type="EMBL" id="LJSK01000090">
    <property type="protein sequence ID" value="KPI87400.1"/>
    <property type="molecule type" value="Genomic_DNA"/>
</dbReference>
<dbReference type="OrthoDB" id="265308at2759"/>
<gene>
    <name evidence="2" type="ORF">ABL78_3534</name>
</gene>
<feature type="region of interest" description="Disordered" evidence="1">
    <location>
        <begin position="294"/>
        <end position="313"/>
    </location>
</feature>
<dbReference type="AlphaFoldDB" id="A0A0N1ILA0"/>
<keyword evidence="3" id="KW-1185">Reference proteome</keyword>
<evidence type="ECO:0000313" key="2">
    <source>
        <dbReference type="EMBL" id="KPI87400.1"/>
    </source>
</evidence>
<dbReference type="Proteomes" id="UP000038009">
    <property type="component" value="Unassembled WGS sequence"/>
</dbReference>
<evidence type="ECO:0000313" key="3">
    <source>
        <dbReference type="Proteomes" id="UP000038009"/>
    </source>
</evidence>
<accession>A0A0N1ILA0</accession>
<dbReference type="VEuPathDB" id="TriTrypDB:Lsey_0090_0180"/>
<feature type="region of interest" description="Disordered" evidence="1">
    <location>
        <begin position="189"/>
        <end position="223"/>
    </location>
</feature>
<organism evidence="2 3">
    <name type="scientific">Leptomonas seymouri</name>
    <dbReference type="NCBI Taxonomy" id="5684"/>
    <lineage>
        <taxon>Eukaryota</taxon>
        <taxon>Discoba</taxon>
        <taxon>Euglenozoa</taxon>
        <taxon>Kinetoplastea</taxon>
        <taxon>Metakinetoplastina</taxon>
        <taxon>Trypanosomatida</taxon>
        <taxon>Trypanosomatidae</taxon>
        <taxon>Leishmaniinae</taxon>
        <taxon>Leptomonas</taxon>
    </lineage>
</organism>
<feature type="region of interest" description="Disordered" evidence="1">
    <location>
        <begin position="78"/>
        <end position="130"/>
    </location>
</feature>
<feature type="compositionally biased region" description="Polar residues" evidence="1">
    <location>
        <begin position="436"/>
        <end position="445"/>
    </location>
</feature>
<dbReference type="OMA" id="YGCPAAQ"/>
<feature type="compositionally biased region" description="Basic and acidic residues" evidence="1">
    <location>
        <begin position="97"/>
        <end position="112"/>
    </location>
</feature>
<comment type="caution">
    <text evidence="2">The sequence shown here is derived from an EMBL/GenBank/DDBJ whole genome shotgun (WGS) entry which is preliminary data.</text>
</comment>
<feature type="region of interest" description="Disordered" evidence="1">
    <location>
        <begin position="393"/>
        <end position="449"/>
    </location>
</feature>
<reference evidence="2 3" key="1">
    <citation type="journal article" date="2015" name="PLoS Pathog.">
        <title>Leptomonas seymouri: Adaptations to the Dixenous Life Cycle Analyzed by Genome Sequencing, Transcriptome Profiling and Co-infection with Leishmania donovani.</title>
        <authorList>
            <person name="Kraeva N."/>
            <person name="Butenko A."/>
            <person name="Hlavacova J."/>
            <person name="Kostygov A."/>
            <person name="Myskova J."/>
            <person name="Grybchuk D."/>
            <person name="Lestinova T."/>
            <person name="Votypka J."/>
            <person name="Volf P."/>
            <person name="Opperdoes F."/>
            <person name="Flegontov P."/>
            <person name="Lukes J."/>
            <person name="Yurchenko V."/>
        </authorList>
    </citation>
    <scope>NUCLEOTIDE SEQUENCE [LARGE SCALE GENOMIC DNA]</scope>
    <source>
        <strain evidence="2 3">ATCC 30220</strain>
    </source>
</reference>
<protein>
    <submittedName>
        <fullName evidence="2">Uncharacterized protein</fullName>
    </submittedName>
</protein>
<feature type="compositionally biased region" description="Low complexity" evidence="1">
    <location>
        <begin position="82"/>
        <end position="96"/>
    </location>
</feature>
<sequence length="997" mass="105674">MRFPVSGCTSPDALVRSEGINLVELRAYVSSAEWRPSAAPVEVVWNANEAQPFHTITPASPEDVRLCTEYLLRAASENRSVSATPSPSSSSLSALTARKETGGASCDADRSRTLPLPRSTGAPDASPSDGANAGVCDTLAALAEVVCNHRNLLAGAESLQTGVPLTFLLEALAEAELYLRRSLQTHRPRSDAASIKKSGTVLGSPCGQPMNQRGSDRRTRAASAAEVDSVTCVGPAATTAAAVGTTVQRPPHESEMCSSSALQEEFDSEVACFHQQLRQRYARAVRKLSDSSEPRYSASAGFRSPLPEEHVTSPESSFATSELWPLITVVTPTYKGLAAALKAAAVAWAAVDRQPMHSGCVKQVLWRPAPETALAATWMMVLLRKHMQGQWTSRSVNANSERPVEETEFSCSTARLAEATRTADSPRDGDNAEQGMLQTETSPHQVPSPLHFNVLITGGDTDAHFVKPYVAAVATAQRVCEMMPDAPHSVGCNEGRSTRRMPTDSLSSQSESSACAPLLFCYGCPAAQLRELHSLFARQSHLLLPREAAGVSVVALRTVVPTTAVVTSGAAPTSSGAASEDNAVDGGECKLNQALSADAFTAPSPTPAGSTQCTQWRDEDTTAPADRRPPHPTSSSHATPSCHIIFSTPSLVLNDASYLATAGSASLLPCGDLADLANEVFRWGVVEPASMHSPGTNSLVRFTAAIGTAGAGTRRASSNSILFQSPSTISGWCSLCLVPHRHTAQLLRHLVQRHWQEPSYMGHSLDRSTRRGPVPSGAHAQKMRDALQCATKGVDARVTFASWLRTNAAAADAVGSVPPRRRENIRWRHVCGGFPLPLTAISSRASPYLLPCLLFIDLEAAMTEKEQHDLLLYSSIKGGERGEQQFHGADCSCAHANATSSSSALHFNSECAAAAAAAAARAQSECSATDELHSSVEKAVLHATQTIQSSVAALVGAYDTQQLGYRGVVGGNFLFLCRYPDFVEGAVQAAVRDGITA</sequence>
<proteinExistence type="predicted"/>
<feature type="compositionally biased region" description="Basic and acidic residues" evidence="1">
    <location>
        <begin position="616"/>
        <end position="629"/>
    </location>
</feature>
<evidence type="ECO:0000256" key="1">
    <source>
        <dbReference type="SAM" id="MobiDB-lite"/>
    </source>
</evidence>
<feature type="region of interest" description="Disordered" evidence="1">
    <location>
        <begin position="600"/>
        <end position="640"/>
    </location>
</feature>
<name>A0A0N1ILA0_LEPSE</name>